<dbReference type="Proteomes" id="UP000037397">
    <property type="component" value="Unassembled WGS sequence"/>
</dbReference>
<sequence>MVDSCDVIVVGAGVVGATTAYELARRGARVAVLDRAPDVGGGCSYANAGVIAASHVGPLATPALVAEGAHQVFTNPPAVRVNPQPSLVPWMARLMSSARSRRVSIATARLQELAHRSAAQHRAYADAGLSDTYRETGALEIYVTDEGPAGAISDEEAHRLVPALGQVRSAYWQIDEAVVESRSYVRSMLTAAGNAGAEVRFGTPVERVVVDAGRVRGVQVGGELVTAENVVLATGLDTPALAGAAGLRIPLRGGRGYVIDLDADNAPTIPVRFKERRMVVSPMPGRLRVCGLMEFGAEGRPLDQRRADAMVQVVTDALPGVRINGVLDTWAGERPCAADGVPVIGASSAAPGVTVAAGHGMWGLVLAPVTAEMVATGLLEGAPTLHDPLLTPNRFGGVRGHVAA</sequence>
<dbReference type="PANTHER" id="PTHR13847">
    <property type="entry name" value="SARCOSINE DEHYDROGENASE-RELATED"/>
    <property type="match status" value="1"/>
</dbReference>
<evidence type="ECO:0000256" key="1">
    <source>
        <dbReference type="ARBA" id="ARBA00023002"/>
    </source>
</evidence>
<dbReference type="Gene3D" id="3.30.9.10">
    <property type="entry name" value="D-Amino Acid Oxidase, subunit A, domain 2"/>
    <property type="match status" value="1"/>
</dbReference>
<dbReference type="SUPFAM" id="SSF54373">
    <property type="entry name" value="FAD-linked reductases, C-terminal domain"/>
    <property type="match status" value="1"/>
</dbReference>
<keyword evidence="4" id="KW-1185">Reference proteome</keyword>
<comment type="caution">
    <text evidence="3">The sequence shown here is derived from an EMBL/GenBank/DDBJ whole genome shotgun (WGS) entry which is preliminary data.</text>
</comment>
<dbReference type="GO" id="GO:0005737">
    <property type="term" value="C:cytoplasm"/>
    <property type="evidence" value="ECO:0007669"/>
    <property type="project" value="TreeGrafter"/>
</dbReference>
<evidence type="ECO:0000313" key="4">
    <source>
        <dbReference type="Proteomes" id="UP000037397"/>
    </source>
</evidence>
<dbReference type="InterPro" id="IPR006076">
    <property type="entry name" value="FAD-dep_OxRdtase"/>
</dbReference>
<dbReference type="STRING" id="1631356.VV01_15730"/>
<evidence type="ECO:0000259" key="2">
    <source>
        <dbReference type="Pfam" id="PF01266"/>
    </source>
</evidence>
<dbReference type="GO" id="GO:0016491">
    <property type="term" value="F:oxidoreductase activity"/>
    <property type="evidence" value="ECO:0007669"/>
    <property type="project" value="UniProtKB-KW"/>
</dbReference>
<feature type="domain" description="FAD dependent oxidoreductase" evidence="2">
    <location>
        <begin position="6"/>
        <end position="375"/>
    </location>
</feature>
<reference evidence="4" key="1">
    <citation type="submission" date="2015-03" db="EMBL/GenBank/DDBJ databases">
        <title>Luteipulveratus halotolerans sp. nov., a novel actinobacterium (Dermacoccaceae) from Sarawak, Malaysia.</title>
        <authorList>
            <person name="Juboi H."/>
            <person name="Basik A."/>
            <person name="Shamsul S.S."/>
            <person name="Arnold P."/>
            <person name="Schmitt E.K."/>
            <person name="Sanglier J.-J."/>
            <person name="Yeo T."/>
        </authorList>
    </citation>
    <scope>NUCLEOTIDE SEQUENCE [LARGE SCALE GENOMIC DNA]</scope>
    <source>
        <strain evidence="4">C296001</strain>
    </source>
</reference>
<dbReference type="AlphaFoldDB" id="A0A0L6CKG0"/>
<dbReference type="Pfam" id="PF01266">
    <property type="entry name" value="DAO"/>
    <property type="match status" value="1"/>
</dbReference>
<evidence type="ECO:0000313" key="3">
    <source>
        <dbReference type="EMBL" id="KNX38262.1"/>
    </source>
</evidence>
<proteinExistence type="predicted"/>
<dbReference type="InterPro" id="IPR036188">
    <property type="entry name" value="FAD/NAD-bd_sf"/>
</dbReference>
<dbReference type="SUPFAM" id="SSF51905">
    <property type="entry name" value="FAD/NAD(P)-binding domain"/>
    <property type="match status" value="1"/>
</dbReference>
<name>A0A0L6CKG0_9MICO</name>
<protein>
    <recommendedName>
        <fullName evidence="2">FAD dependent oxidoreductase domain-containing protein</fullName>
    </recommendedName>
</protein>
<dbReference type="RefSeq" id="WP_050670694.1">
    <property type="nucleotide sequence ID" value="NZ_LAIR01000002.1"/>
</dbReference>
<keyword evidence="1" id="KW-0560">Oxidoreductase</keyword>
<organism evidence="3 4">
    <name type="scientific">Luteipulveratus halotolerans</name>
    <dbReference type="NCBI Taxonomy" id="1631356"/>
    <lineage>
        <taxon>Bacteria</taxon>
        <taxon>Bacillati</taxon>
        <taxon>Actinomycetota</taxon>
        <taxon>Actinomycetes</taxon>
        <taxon>Micrococcales</taxon>
        <taxon>Dermacoccaceae</taxon>
        <taxon>Luteipulveratus</taxon>
    </lineage>
</organism>
<gene>
    <name evidence="3" type="ORF">VV01_15730</name>
</gene>
<dbReference type="PANTHER" id="PTHR13847:SF289">
    <property type="entry name" value="GLYCINE OXIDASE"/>
    <property type="match status" value="1"/>
</dbReference>
<dbReference type="EMBL" id="LAIR01000002">
    <property type="protein sequence ID" value="KNX38262.1"/>
    <property type="molecule type" value="Genomic_DNA"/>
</dbReference>
<dbReference type="PATRIC" id="fig|1631356.3.peg.3122"/>
<dbReference type="Gene3D" id="3.50.50.60">
    <property type="entry name" value="FAD/NAD(P)-binding domain"/>
    <property type="match status" value="2"/>
</dbReference>
<accession>A0A0L6CKG0</accession>